<comment type="catalytic activity">
    <reaction evidence="8 9">
        <text>5-phospho-alpha-D-ribose 1-diphosphate + nicotinate + ATP + H2O = nicotinate beta-D-ribonucleotide + ADP + phosphate + diphosphate</text>
        <dbReference type="Rhea" id="RHEA:36163"/>
        <dbReference type="ChEBI" id="CHEBI:15377"/>
        <dbReference type="ChEBI" id="CHEBI:30616"/>
        <dbReference type="ChEBI" id="CHEBI:32544"/>
        <dbReference type="ChEBI" id="CHEBI:33019"/>
        <dbReference type="ChEBI" id="CHEBI:43474"/>
        <dbReference type="ChEBI" id="CHEBI:57502"/>
        <dbReference type="ChEBI" id="CHEBI:58017"/>
        <dbReference type="ChEBI" id="CHEBI:456216"/>
        <dbReference type="EC" id="6.3.4.21"/>
    </reaction>
</comment>
<dbReference type="SUPFAM" id="SSF51690">
    <property type="entry name" value="Nicotinate/Quinolinate PRTase C-terminal domain-like"/>
    <property type="match status" value="1"/>
</dbReference>
<proteinExistence type="inferred from homology"/>
<keyword evidence="5 9" id="KW-0436">Ligase</keyword>
<feature type="domain" description="Nicotinate phosphoribosyltransferase N-terminal" evidence="11">
    <location>
        <begin position="18"/>
        <end position="139"/>
    </location>
</feature>
<comment type="similarity">
    <text evidence="2 9">Belongs to the NAPRTase family.</text>
</comment>
<comment type="PTM">
    <text evidence="9">Transiently phosphorylated on a His residue during the reaction cycle. Phosphorylation strongly increases the affinity for substrates and increases the rate of nicotinate D-ribonucleotide production. Dephosphorylation regenerates the low-affinity form of the enzyme, leading to product release.</text>
</comment>
<dbReference type="Gene3D" id="3.20.20.70">
    <property type="entry name" value="Aldolase class I"/>
    <property type="match status" value="1"/>
</dbReference>
<keyword evidence="12" id="KW-0328">Glycosyltransferase</keyword>
<keyword evidence="4" id="KW-0597">Phosphoprotein</keyword>
<dbReference type="RefSeq" id="WP_169381213.1">
    <property type="nucleotide sequence ID" value="NZ_JAAXLA010000015.1"/>
</dbReference>
<evidence type="ECO:0000256" key="3">
    <source>
        <dbReference type="ARBA" id="ARBA00013236"/>
    </source>
</evidence>
<dbReference type="InterPro" id="IPR013785">
    <property type="entry name" value="Aldolase_TIM"/>
</dbReference>
<evidence type="ECO:0000256" key="1">
    <source>
        <dbReference type="ARBA" id="ARBA00004952"/>
    </source>
</evidence>
<dbReference type="PANTHER" id="PTHR11098:SF1">
    <property type="entry name" value="NICOTINATE PHOSPHORIBOSYLTRANSFERASE"/>
    <property type="match status" value="1"/>
</dbReference>
<dbReference type="Proteomes" id="UP000820669">
    <property type="component" value="Unassembled WGS sequence"/>
</dbReference>
<evidence type="ECO:0000256" key="8">
    <source>
        <dbReference type="ARBA" id="ARBA00048668"/>
    </source>
</evidence>
<evidence type="ECO:0000259" key="11">
    <source>
        <dbReference type="Pfam" id="PF17767"/>
    </source>
</evidence>
<feature type="domain" description="Nicotinate/nicotinamide phosphoribosyltransferase" evidence="10">
    <location>
        <begin position="160"/>
        <end position="277"/>
    </location>
</feature>
<reference evidence="12 13" key="1">
    <citation type="submission" date="2020-04" db="EMBL/GenBank/DDBJ databases">
        <authorList>
            <person name="Klaysubun C."/>
            <person name="Duangmal K."/>
            <person name="Lipun K."/>
        </authorList>
    </citation>
    <scope>NUCLEOTIDE SEQUENCE [LARGE SCALE GENOMIC DNA]</scope>
    <source>
        <strain evidence="12 13">K10HN5</strain>
    </source>
</reference>
<gene>
    <name evidence="12" type="ORF">HF526_10640</name>
</gene>
<comment type="caution">
    <text evidence="12">The sequence shown here is derived from an EMBL/GenBank/DDBJ whole genome shotgun (WGS) entry which is preliminary data.</text>
</comment>
<dbReference type="NCBIfam" id="TIGR01513">
    <property type="entry name" value="NAPRTase_put"/>
    <property type="match status" value="1"/>
</dbReference>
<keyword evidence="6 9" id="KW-0662">Pyridine nucleotide biosynthesis</keyword>
<protein>
    <recommendedName>
        <fullName evidence="3 9">Nicotinate phosphoribosyltransferase</fullName>
        <ecNumber evidence="3 9">6.3.4.21</ecNumber>
    </recommendedName>
</protein>
<dbReference type="GO" id="GO:0004516">
    <property type="term" value="F:nicotinate phosphoribosyltransferase activity"/>
    <property type="evidence" value="ECO:0007669"/>
    <property type="project" value="UniProtKB-EC"/>
</dbReference>
<dbReference type="InterPro" id="IPR006405">
    <property type="entry name" value="Nic_PRibTrfase_pncB"/>
</dbReference>
<dbReference type="CDD" id="cd01570">
    <property type="entry name" value="NAPRTase_A"/>
    <property type="match status" value="1"/>
</dbReference>
<evidence type="ECO:0000259" key="10">
    <source>
        <dbReference type="Pfam" id="PF04095"/>
    </source>
</evidence>
<evidence type="ECO:0000313" key="13">
    <source>
        <dbReference type="Proteomes" id="UP000820669"/>
    </source>
</evidence>
<evidence type="ECO:0000256" key="7">
    <source>
        <dbReference type="ARBA" id="ARBA00022679"/>
    </source>
</evidence>
<dbReference type="InterPro" id="IPR007229">
    <property type="entry name" value="Nic_PRibTrfase-Fam"/>
</dbReference>
<dbReference type="EMBL" id="JAAXLA010000015">
    <property type="protein sequence ID" value="NMH97764.1"/>
    <property type="molecule type" value="Genomic_DNA"/>
</dbReference>
<evidence type="ECO:0000256" key="6">
    <source>
        <dbReference type="ARBA" id="ARBA00022642"/>
    </source>
</evidence>
<dbReference type="InterPro" id="IPR041525">
    <property type="entry name" value="N/Namide_PRibTrfase"/>
</dbReference>
<dbReference type="Pfam" id="PF04095">
    <property type="entry name" value="NAPRTase"/>
    <property type="match status" value="1"/>
</dbReference>
<keyword evidence="7 9" id="KW-0808">Transferase</keyword>
<dbReference type="PIRSF" id="PIRSF000484">
    <property type="entry name" value="NAPRT"/>
    <property type="match status" value="1"/>
</dbReference>
<dbReference type="NCBIfam" id="NF009131">
    <property type="entry name" value="PRK12484.1"/>
    <property type="match status" value="1"/>
</dbReference>
<evidence type="ECO:0000256" key="9">
    <source>
        <dbReference type="RuleBase" id="RU365100"/>
    </source>
</evidence>
<dbReference type="InterPro" id="IPR036068">
    <property type="entry name" value="Nicotinate_pribotase-like_C"/>
</dbReference>
<evidence type="ECO:0000256" key="5">
    <source>
        <dbReference type="ARBA" id="ARBA00022598"/>
    </source>
</evidence>
<organism evidence="12 13">
    <name type="scientific">Pseudonocardia acidicola</name>
    <dbReference type="NCBI Taxonomy" id="2724939"/>
    <lineage>
        <taxon>Bacteria</taxon>
        <taxon>Bacillati</taxon>
        <taxon>Actinomycetota</taxon>
        <taxon>Actinomycetes</taxon>
        <taxon>Pseudonocardiales</taxon>
        <taxon>Pseudonocardiaceae</taxon>
        <taxon>Pseudonocardia</taxon>
    </lineage>
</organism>
<evidence type="ECO:0000256" key="4">
    <source>
        <dbReference type="ARBA" id="ARBA00022553"/>
    </source>
</evidence>
<dbReference type="EC" id="6.3.4.21" evidence="3 9"/>
<sequence>MPESTPTRTRSRGDAAVTDLYEITMALAYLHEGVTEPATFSLFTRELPAERGFLVAAGLTDVIDFLADFVITDDDLAVFAAALGVPVADVARLGGTRFTGDVWAVPEGRVVLAGEPLLELTAPLPQAQLMETWVLNQISHQTTLASKAARSVLAARGRPVVDFSLRRTHGVEAGMHAARAGAIVGFAATSNVAAAHAYGLRATGTMAHSFVLAFPTETTSFEAFARSTTGPVTLLVDTYDTEQGVHRAVEVLRRLPADRDIGVRLDSGDLGALAVRARRILDAAGLARARIVVSGGLDEYGVEDLLAAGAPVDVFAVGTKVGTAADSPYLDAAYKLVEYAGRPVMKLSTGKATAPGAKQVFRGPGCADVLALRNEEAPPGTQPLLEQVLRAGLLLRPRDAPADEVAIARRRFAADLAELPAATRTVRSPRGLHPVCSPQLQALTEQVQQRLATGELGAAGRHDRV</sequence>
<evidence type="ECO:0000313" key="12">
    <source>
        <dbReference type="EMBL" id="NMH97764.1"/>
    </source>
</evidence>
<dbReference type="Gene3D" id="3.20.140.10">
    <property type="entry name" value="nicotinate phosphoribosyltransferase"/>
    <property type="match status" value="1"/>
</dbReference>
<comment type="pathway">
    <text evidence="1 9">Cofactor biosynthesis; NAD(+) biosynthesis; nicotinate D-ribonucleotide from nicotinate: step 1/1.</text>
</comment>
<keyword evidence="13" id="KW-1185">Reference proteome</keyword>
<dbReference type="GO" id="GO:0016757">
    <property type="term" value="F:glycosyltransferase activity"/>
    <property type="evidence" value="ECO:0007669"/>
    <property type="project" value="UniProtKB-KW"/>
</dbReference>
<dbReference type="InterPro" id="IPR040727">
    <property type="entry name" value="NAPRTase_N"/>
</dbReference>
<dbReference type="PANTHER" id="PTHR11098">
    <property type="entry name" value="NICOTINATE PHOSPHORIBOSYLTRANSFERASE"/>
    <property type="match status" value="1"/>
</dbReference>
<dbReference type="NCBIfam" id="NF006696">
    <property type="entry name" value="PRK09243.1-3"/>
    <property type="match status" value="1"/>
</dbReference>
<comment type="function">
    <text evidence="9">Catalyzes the first step in the biosynthesis of NAD from nicotinic acid, the ATP-dependent synthesis of beta-nicotinate D-ribonucleotide from nicotinate and 5-phospho-D-ribose 1-phosphate.</text>
</comment>
<evidence type="ECO:0000256" key="2">
    <source>
        <dbReference type="ARBA" id="ARBA00010897"/>
    </source>
</evidence>
<dbReference type="SUPFAM" id="SSF54675">
    <property type="entry name" value="Nicotinate/Quinolinate PRTase N-terminal domain-like"/>
    <property type="match status" value="1"/>
</dbReference>
<name>A0ABX1S877_9PSEU</name>
<accession>A0ABX1S877</accession>
<dbReference type="Pfam" id="PF17767">
    <property type="entry name" value="NAPRTase_N"/>
    <property type="match status" value="1"/>
</dbReference>